<evidence type="ECO:0000313" key="1">
    <source>
        <dbReference type="EMBL" id="KGM89004.1"/>
    </source>
</evidence>
<sequence>MARPVQTTGAVMPVVTFHIGMPKCATTTIQSFLEARADWLAAQGQIYERHPEDRTRNQGNAAQLAAICMAQDAARMEAHLGYFLRTGRDVVLSSEVLFDLWRDEKFMPLRDAVERMGYEPRVVVYLKRQDLWIESDFKQHVKGRSDWVGSFEDLLERRWSRGTLDYHRLLSAWAAQVGRAAMRIVPLNPSQPQDFAVSRLLEVIGVALPDGPLGIAQQNVSPPAAMIEAARHIKAALMAQGMRAPDVAPLLARFMARGPEWAQTRAAQEILSPEARRDLLARCAASNAALARDFLGGQALFDAPEDPDEAWVPLAERAEAILSTHVAQEMRGALPETKPDGARVRRWLGARWRKT</sequence>
<dbReference type="InterPro" id="IPR027417">
    <property type="entry name" value="P-loop_NTPase"/>
</dbReference>
<proteinExistence type="predicted"/>
<evidence type="ECO:0000313" key="2">
    <source>
        <dbReference type="Proteomes" id="UP000030021"/>
    </source>
</evidence>
<accession>A0A0A0HQX5</accession>
<protein>
    <recommendedName>
        <fullName evidence="3">Sulfotransferase family protein</fullName>
    </recommendedName>
</protein>
<dbReference type="HOGENOM" id="CLU_811068_0_0_5"/>
<comment type="caution">
    <text evidence="1">The sequence shown here is derived from an EMBL/GenBank/DDBJ whole genome shotgun (WGS) entry which is preliminary data.</text>
</comment>
<dbReference type="EMBL" id="AONH01000004">
    <property type="protein sequence ID" value="KGM89004.1"/>
    <property type="molecule type" value="Genomic_DNA"/>
</dbReference>
<dbReference type="Proteomes" id="UP000030021">
    <property type="component" value="Unassembled WGS sequence"/>
</dbReference>
<dbReference type="Gene3D" id="3.40.50.300">
    <property type="entry name" value="P-loop containing nucleotide triphosphate hydrolases"/>
    <property type="match status" value="1"/>
</dbReference>
<dbReference type="AlphaFoldDB" id="A0A0A0HQX5"/>
<dbReference type="RefSeq" id="WP_245875123.1">
    <property type="nucleotide sequence ID" value="NZ_KN293977.1"/>
</dbReference>
<dbReference type="eggNOG" id="ENOG5033B5H">
    <property type="taxonomic scope" value="Bacteria"/>
</dbReference>
<dbReference type="STRING" id="215743.ROSMUCSMR3_00987"/>
<evidence type="ECO:0008006" key="3">
    <source>
        <dbReference type="Google" id="ProtNLM"/>
    </source>
</evidence>
<reference evidence="1 2" key="1">
    <citation type="submission" date="2013-01" db="EMBL/GenBank/DDBJ databases">
        <authorList>
            <person name="Fiebig A."/>
            <person name="Goeker M."/>
            <person name="Klenk H.-P.P."/>
        </authorList>
    </citation>
    <scope>NUCLEOTIDE SEQUENCE [LARGE SCALE GENOMIC DNA]</scope>
    <source>
        <strain evidence="1 2">DSM 17069</strain>
    </source>
</reference>
<gene>
    <name evidence="1" type="ORF">rosmuc_00970</name>
</gene>
<organism evidence="1 2">
    <name type="scientific">Roseovarius mucosus DSM 17069</name>
    <dbReference type="NCBI Taxonomy" id="1288298"/>
    <lineage>
        <taxon>Bacteria</taxon>
        <taxon>Pseudomonadati</taxon>
        <taxon>Pseudomonadota</taxon>
        <taxon>Alphaproteobacteria</taxon>
        <taxon>Rhodobacterales</taxon>
        <taxon>Roseobacteraceae</taxon>
        <taxon>Roseovarius</taxon>
    </lineage>
</organism>
<dbReference type="SUPFAM" id="SSF52540">
    <property type="entry name" value="P-loop containing nucleoside triphosphate hydrolases"/>
    <property type="match status" value="1"/>
</dbReference>
<name>A0A0A0HQX5_9RHOB</name>
<dbReference type="PATRIC" id="fig|1288298.3.peg.983"/>